<comment type="caution">
    <text evidence="2">The sequence shown here is derived from an EMBL/GenBank/DDBJ whole genome shotgun (WGS) entry which is preliminary data.</text>
</comment>
<dbReference type="AlphaFoldDB" id="A0AAJ1TM52"/>
<protein>
    <submittedName>
        <fullName evidence="2">Uncharacterized protein</fullName>
    </submittedName>
</protein>
<dbReference type="RefSeq" id="WP_230366101.1">
    <property type="nucleotide sequence ID" value="NZ_JAJALK010000004.1"/>
</dbReference>
<dbReference type="EMBL" id="JAUSWL010000003">
    <property type="protein sequence ID" value="MDQ0543286.1"/>
    <property type="molecule type" value="Genomic_DNA"/>
</dbReference>
<proteinExistence type="predicted"/>
<sequence>MAEPACDTVRRRLGKAFDEADHPRDAGGRWTAGDHALDHAANLPPHDARKAEAIDVRLDQHLGGIHDARKRVAQHVIALKEVHKDLTASHKGAQKALADLNDLLEKHGYEQIAEEEVDDIDEAAGLRARLSDMFSETRSYLTPSKLQDHEATGANTHGGTTDPIAALEAALRAHSDT</sequence>
<gene>
    <name evidence="2" type="ORF">QO001_002212</name>
</gene>
<feature type="region of interest" description="Disordered" evidence="1">
    <location>
        <begin position="142"/>
        <end position="166"/>
    </location>
</feature>
<accession>A0AAJ1TM52</accession>
<evidence type="ECO:0000256" key="1">
    <source>
        <dbReference type="SAM" id="MobiDB-lite"/>
    </source>
</evidence>
<organism evidence="2 3">
    <name type="scientific">Methylobacterium brachiatum</name>
    <dbReference type="NCBI Taxonomy" id="269660"/>
    <lineage>
        <taxon>Bacteria</taxon>
        <taxon>Pseudomonadati</taxon>
        <taxon>Pseudomonadota</taxon>
        <taxon>Alphaproteobacteria</taxon>
        <taxon>Hyphomicrobiales</taxon>
        <taxon>Methylobacteriaceae</taxon>
        <taxon>Methylobacterium</taxon>
    </lineage>
</organism>
<reference evidence="2" key="1">
    <citation type="submission" date="2023-07" db="EMBL/GenBank/DDBJ databases">
        <title>Genomic Encyclopedia of Type Strains, Phase IV (KMG-IV): sequencing the most valuable type-strain genomes for metagenomic binning, comparative biology and taxonomic classification.</title>
        <authorList>
            <person name="Goeker M."/>
        </authorList>
    </citation>
    <scope>NUCLEOTIDE SEQUENCE</scope>
    <source>
        <strain evidence="2">DSM 19569</strain>
    </source>
</reference>
<name>A0AAJ1TM52_9HYPH</name>
<evidence type="ECO:0000313" key="3">
    <source>
        <dbReference type="Proteomes" id="UP001223420"/>
    </source>
</evidence>
<dbReference type="Proteomes" id="UP001223420">
    <property type="component" value="Unassembled WGS sequence"/>
</dbReference>
<evidence type="ECO:0000313" key="2">
    <source>
        <dbReference type="EMBL" id="MDQ0543286.1"/>
    </source>
</evidence>